<reference evidence="4 5" key="1">
    <citation type="journal article" date="2022" name="Nat. Genet.">
        <title>Improved pea reference genome and pan-genome highlight genomic features and evolutionary characteristics.</title>
        <authorList>
            <person name="Yang T."/>
            <person name="Liu R."/>
            <person name="Luo Y."/>
            <person name="Hu S."/>
            <person name="Wang D."/>
            <person name="Wang C."/>
            <person name="Pandey M.K."/>
            <person name="Ge S."/>
            <person name="Xu Q."/>
            <person name="Li N."/>
            <person name="Li G."/>
            <person name="Huang Y."/>
            <person name="Saxena R.K."/>
            <person name="Ji Y."/>
            <person name="Li M."/>
            <person name="Yan X."/>
            <person name="He Y."/>
            <person name="Liu Y."/>
            <person name="Wang X."/>
            <person name="Xiang C."/>
            <person name="Varshney R.K."/>
            <person name="Ding H."/>
            <person name="Gao S."/>
            <person name="Zong X."/>
        </authorList>
    </citation>
    <scope>NUCLEOTIDE SEQUENCE [LARGE SCALE GENOMIC DNA]</scope>
    <source>
        <strain evidence="4 5">cv. Zhongwan 6</strain>
    </source>
</reference>
<proteinExistence type="predicted"/>
<protein>
    <recommendedName>
        <fullName evidence="3">Large ribosomal subunit protein uL15/eL18 domain-containing protein</fullName>
    </recommendedName>
</protein>
<dbReference type="Gramene" id="Psat06G0439000-T1">
    <property type="protein sequence ID" value="KAI5399000.1"/>
    <property type="gene ID" value="KIW84_064390"/>
</dbReference>
<dbReference type="GO" id="GO:0005840">
    <property type="term" value="C:ribosome"/>
    <property type="evidence" value="ECO:0007669"/>
    <property type="project" value="UniProtKB-KW"/>
</dbReference>
<dbReference type="AlphaFoldDB" id="A0A9D4WBK8"/>
<dbReference type="InterPro" id="IPR021131">
    <property type="entry name" value="Ribosomal_uL15/eL18"/>
</dbReference>
<feature type="domain" description="Large ribosomal subunit protein uL15/eL18" evidence="3">
    <location>
        <begin position="107"/>
        <end position="136"/>
    </location>
</feature>
<gene>
    <name evidence="4" type="ORF">KIW84_064390</name>
</gene>
<evidence type="ECO:0000256" key="2">
    <source>
        <dbReference type="ARBA" id="ARBA00023274"/>
    </source>
</evidence>
<dbReference type="Pfam" id="PF17135">
    <property type="entry name" value="Ribosomal_L18"/>
    <property type="match status" value="1"/>
</dbReference>
<keyword evidence="5" id="KW-1185">Reference proteome</keyword>
<evidence type="ECO:0000313" key="5">
    <source>
        <dbReference type="Proteomes" id="UP001058974"/>
    </source>
</evidence>
<evidence type="ECO:0000313" key="4">
    <source>
        <dbReference type="EMBL" id="KAI5399000.1"/>
    </source>
</evidence>
<name>A0A9D4WBK8_PEA</name>
<keyword evidence="2" id="KW-0687">Ribonucleoprotein</keyword>
<organism evidence="4 5">
    <name type="scientific">Pisum sativum</name>
    <name type="common">Garden pea</name>
    <name type="synonym">Lathyrus oleraceus</name>
    <dbReference type="NCBI Taxonomy" id="3888"/>
    <lineage>
        <taxon>Eukaryota</taxon>
        <taxon>Viridiplantae</taxon>
        <taxon>Streptophyta</taxon>
        <taxon>Embryophyta</taxon>
        <taxon>Tracheophyta</taxon>
        <taxon>Spermatophyta</taxon>
        <taxon>Magnoliopsida</taxon>
        <taxon>eudicotyledons</taxon>
        <taxon>Gunneridae</taxon>
        <taxon>Pentapetalae</taxon>
        <taxon>rosids</taxon>
        <taxon>fabids</taxon>
        <taxon>Fabales</taxon>
        <taxon>Fabaceae</taxon>
        <taxon>Papilionoideae</taxon>
        <taxon>50 kb inversion clade</taxon>
        <taxon>NPAAA clade</taxon>
        <taxon>Hologalegina</taxon>
        <taxon>IRL clade</taxon>
        <taxon>Fabeae</taxon>
        <taxon>Lathyrus</taxon>
    </lineage>
</organism>
<accession>A0A9D4WBK8</accession>
<evidence type="ECO:0000256" key="1">
    <source>
        <dbReference type="ARBA" id="ARBA00022980"/>
    </source>
</evidence>
<keyword evidence="1" id="KW-0689">Ribosomal protein</keyword>
<sequence length="160" mass="17920">MFIVPALAFGRMMLDVTMKLIESYGVAVGIAEQAIVSIRTVFSYVRKSTIIALLERAAAIGALYNLAEVNLDSRLKIASERWAIDRFLEVIKTPHPVPEVCRKAAIIKTKRTAPKSDDIYLKLLVKLYRFLARRGSRLICHTNGNATSQSYSCVNQFSLQ</sequence>
<evidence type="ECO:0000259" key="3">
    <source>
        <dbReference type="Pfam" id="PF17135"/>
    </source>
</evidence>
<dbReference type="Gene3D" id="3.100.10.10">
    <property type="match status" value="1"/>
</dbReference>
<comment type="caution">
    <text evidence="4">The sequence shown here is derived from an EMBL/GenBank/DDBJ whole genome shotgun (WGS) entry which is preliminary data.</text>
</comment>
<dbReference type="Proteomes" id="UP001058974">
    <property type="component" value="Chromosome 6"/>
</dbReference>
<dbReference type="EMBL" id="JAMSHJ010000006">
    <property type="protein sequence ID" value="KAI5399000.1"/>
    <property type="molecule type" value="Genomic_DNA"/>
</dbReference>
<dbReference type="GO" id="GO:1990904">
    <property type="term" value="C:ribonucleoprotein complex"/>
    <property type="evidence" value="ECO:0007669"/>
    <property type="project" value="UniProtKB-KW"/>
</dbReference>